<accession>A0ABD3NL34</accession>
<evidence type="ECO:0000313" key="8">
    <source>
        <dbReference type="EMBL" id="KAL3776630.1"/>
    </source>
</evidence>
<feature type="region of interest" description="Disordered" evidence="6">
    <location>
        <begin position="1"/>
        <end position="31"/>
    </location>
</feature>
<proteinExistence type="predicted"/>
<dbReference type="Pfam" id="PF00254">
    <property type="entry name" value="FKBP_C"/>
    <property type="match status" value="1"/>
</dbReference>
<dbReference type="Proteomes" id="UP001530315">
    <property type="component" value="Unassembled WGS sequence"/>
</dbReference>
<evidence type="ECO:0000256" key="3">
    <source>
        <dbReference type="ARBA" id="ARBA00023110"/>
    </source>
</evidence>
<protein>
    <recommendedName>
        <fullName evidence="2 5">peptidylprolyl isomerase</fullName>
        <ecNumber evidence="2 5">5.2.1.8</ecNumber>
    </recommendedName>
</protein>
<name>A0ABD3NL34_9STRA</name>
<dbReference type="Gene3D" id="3.10.50.40">
    <property type="match status" value="1"/>
</dbReference>
<evidence type="ECO:0000256" key="5">
    <source>
        <dbReference type="PROSITE-ProRule" id="PRU00277"/>
    </source>
</evidence>
<dbReference type="AlphaFoldDB" id="A0ABD3NL34"/>
<keyword evidence="4 5" id="KW-0413">Isomerase</keyword>
<evidence type="ECO:0000256" key="6">
    <source>
        <dbReference type="SAM" id="MobiDB-lite"/>
    </source>
</evidence>
<dbReference type="PANTHER" id="PTHR43811:SF19">
    <property type="entry name" value="39 KDA FK506-BINDING NUCLEAR PROTEIN"/>
    <property type="match status" value="1"/>
</dbReference>
<dbReference type="InterPro" id="IPR001179">
    <property type="entry name" value="PPIase_FKBP_dom"/>
</dbReference>
<comment type="caution">
    <text evidence="8">The sequence shown here is derived from an EMBL/GenBank/DDBJ whole genome shotgun (WGS) entry which is preliminary data.</text>
</comment>
<evidence type="ECO:0000313" key="9">
    <source>
        <dbReference type="Proteomes" id="UP001530315"/>
    </source>
</evidence>
<comment type="catalytic activity">
    <reaction evidence="1 5">
        <text>[protein]-peptidylproline (omega=180) = [protein]-peptidylproline (omega=0)</text>
        <dbReference type="Rhea" id="RHEA:16237"/>
        <dbReference type="Rhea" id="RHEA-COMP:10747"/>
        <dbReference type="Rhea" id="RHEA-COMP:10748"/>
        <dbReference type="ChEBI" id="CHEBI:83833"/>
        <dbReference type="ChEBI" id="CHEBI:83834"/>
        <dbReference type="EC" id="5.2.1.8"/>
    </reaction>
</comment>
<dbReference type="PANTHER" id="PTHR43811">
    <property type="entry name" value="FKBP-TYPE PEPTIDYL-PROLYL CIS-TRANS ISOMERASE FKPA"/>
    <property type="match status" value="1"/>
</dbReference>
<evidence type="ECO:0000256" key="4">
    <source>
        <dbReference type="ARBA" id="ARBA00023235"/>
    </source>
</evidence>
<dbReference type="PROSITE" id="PS50059">
    <property type="entry name" value="FKBP_PPIASE"/>
    <property type="match status" value="1"/>
</dbReference>
<evidence type="ECO:0000256" key="1">
    <source>
        <dbReference type="ARBA" id="ARBA00000971"/>
    </source>
</evidence>
<dbReference type="GO" id="GO:0003755">
    <property type="term" value="F:peptidyl-prolyl cis-trans isomerase activity"/>
    <property type="evidence" value="ECO:0007669"/>
    <property type="project" value="UniProtKB-KW"/>
</dbReference>
<evidence type="ECO:0000259" key="7">
    <source>
        <dbReference type="PROSITE" id="PS50059"/>
    </source>
</evidence>
<gene>
    <name evidence="8" type="ORF">ACHAW5_000887</name>
</gene>
<dbReference type="EMBL" id="JALLAZ020001341">
    <property type="protein sequence ID" value="KAL3776630.1"/>
    <property type="molecule type" value="Genomic_DNA"/>
</dbReference>
<dbReference type="EC" id="5.2.1.8" evidence="2 5"/>
<keyword evidence="3 5" id="KW-0697">Rotamase</keyword>
<dbReference type="SUPFAM" id="SSF54534">
    <property type="entry name" value="FKBP-like"/>
    <property type="match status" value="1"/>
</dbReference>
<feature type="compositionally biased region" description="Basic residues" evidence="6">
    <location>
        <begin position="1"/>
        <end position="11"/>
    </location>
</feature>
<reference evidence="8 9" key="1">
    <citation type="submission" date="2024-10" db="EMBL/GenBank/DDBJ databases">
        <title>Updated reference genomes for cyclostephanoid diatoms.</title>
        <authorList>
            <person name="Roberts W.R."/>
            <person name="Alverson A.J."/>
        </authorList>
    </citation>
    <scope>NUCLEOTIDE SEQUENCE [LARGE SCALE GENOMIC DNA]</scope>
    <source>
        <strain evidence="8 9">AJA276-08</strain>
    </source>
</reference>
<feature type="compositionally biased region" description="Basic and acidic residues" evidence="6">
    <location>
        <begin position="320"/>
        <end position="342"/>
    </location>
</feature>
<evidence type="ECO:0000256" key="2">
    <source>
        <dbReference type="ARBA" id="ARBA00013194"/>
    </source>
</evidence>
<dbReference type="InterPro" id="IPR046357">
    <property type="entry name" value="PPIase_dom_sf"/>
</dbReference>
<feature type="region of interest" description="Disordered" evidence="6">
    <location>
        <begin position="234"/>
        <end position="354"/>
    </location>
</feature>
<organism evidence="8 9">
    <name type="scientific">Stephanodiscus triporus</name>
    <dbReference type="NCBI Taxonomy" id="2934178"/>
    <lineage>
        <taxon>Eukaryota</taxon>
        <taxon>Sar</taxon>
        <taxon>Stramenopiles</taxon>
        <taxon>Ochrophyta</taxon>
        <taxon>Bacillariophyta</taxon>
        <taxon>Coscinodiscophyceae</taxon>
        <taxon>Thalassiosirophycidae</taxon>
        <taxon>Stephanodiscales</taxon>
        <taxon>Stephanodiscaceae</taxon>
        <taxon>Stephanodiscus</taxon>
    </lineage>
</organism>
<sequence>MSPKSSNKKTKREVGPPPPPPSSSSSSSFIEKYRGATLDELSVLDDAHDEEIDEDEAFDAEDEAAFRRRMSSPKIRSGNVTLSVPLTDDLMDDTRDLEIARGSKMTLSAACLDVNSCNFQRARLMYRCVYPKEHNGNAYEFDNDFVCLCNYLSAKDGGIGLMPCTPIGLEVVGPCRVEFQGDVDELSEHRVQGTINIFGIVVPLSNQDGDVDVYERVPSFRRAGALSIEGERVAIGAPTGDDGNAGEGGEVAASKKRKLENDANVAPPKQPPSDSRSGDRILTKKERKKLAREKAEQLEETLSAARNEVTSGDAAATDNKPAKEKSKKEKSGGPNDDSDRTASSKPTSLTRERRLDGGLIVSDVLQGVGAPVRPGKRISLHYTGFLRSTGKIFDRNNSKQHPLVFRQGTGEVIRGLERGLEGMKVGGERIITIPSKLGYGSKGSGEEIPPDADLVFEVKLLKVG</sequence>
<keyword evidence="9" id="KW-1185">Reference proteome</keyword>
<feature type="domain" description="PPIase FKBP-type" evidence="7">
    <location>
        <begin position="375"/>
        <end position="464"/>
    </location>
</feature>